<evidence type="ECO:0000256" key="12">
    <source>
        <dbReference type="PROSITE-ProRule" id="PRU00282"/>
    </source>
</evidence>
<accession>A0A0D2VFH3</accession>
<feature type="repeat" description="Solcar" evidence="12">
    <location>
        <begin position="471"/>
        <end position="560"/>
    </location>
</feature>
<evidence type="ECO:0000256" key="4">
    <source>
        <dbReference type="ARBA" id="ARBA00022692"/>
    </source>
</evidence>
<evidence type="ECO:0000256" key="11">
    <source>
        <dbReference type="ARBA" id="ARBA00038674"/>
    </source>
</evidence>
<dbReference type="GO" id="GO:0005313">
    <property type="term" value="F:L-glutamate transmembrane transporter activity"/>
    <property type="evidence" value="ECO:0007669"/>
    <property type="project" value="TreeGrafter"/>
</dbReference>
<keyword evidence="8" id="KW-1133">Transmembrane helix</keyword>
<evidence type="ECO:0000313" key="14">
    <source>
        <dbReference type="EMBL" id="KJE88487.1"/>
    </source>
</evidence>
<reference evidence="15" key="1">
    <citation type="submission" date="2011-02" db="EMBL/GenBank/DDBJ databases">
        <title>The Genome Sequence of Capsaspora owczarzaki ATCC 30864.</title>
        <authorList>
            <person name="Russ C."/>
            <person name="Cuomo C."/>
            <person name="Burger G."/>
            <person name="Gray M.W."/>
            <person name="Holland P.W.H."/>
            <person name="King N."/>
            <person name="Lang F.B.F."/>
            <person name="Roger A.J."/>
            <person name="Ruiz-Trillo I."/>
            <person name="Young S.K."/>
            <person name="Zeng Q."/>
            <person name="Gargeya S."/>
            <person name="Alvarado L."/>
            <person name="Berlin A."/>
            <person name="Chapman S.B."/>
            <person name="Chen Z."/>
            <person name="Freedman E."/>
            <person name="Gellesch M."/>
            <person name="Goldberg J."/>
            <person name="Griggs A."/>
            <person name="Gujja S."/>
            <person name="Heilman E."/>
            <person name="Heiman D."/>
            <person name="Howarth C."/>
            <person name="Mehta T."/>
            <person name="Neiman D."/>
            <person name="Pearson M."/>
            <person name="Roberts A."/>
            <person name="Saif S."/>
            <person name="Shea T."/>
            <person name="Shenoy N."/>
            <person name="Sisk P."/>
            <person name="Stolte C."/>
            <person name="Sykes S."/>
            <person name="White J."/>
            <person name="Yandava C."/>
            <person name="Haas B."/>
            <person name="Nusbaum C."/>
            <person name="Birren B."/>
        </authorList>
    </citation>
    <scope>NUCLEOTIDE SEQUENCE</scope>
    <source>
        <strain evidence="15">ATCC 30864</strain>
    </source>
</reference>
<dbReference type="Pfam" id="PF00153">
    <property type="entry name" value="Mito_carr"/>
    <property type="match status" value="3"/>
</dbReference>
<sequence>MSTAATTAGASSTRPTTRREMLEEVFLQNATITDKTEKLMAKEGFFACITLDPTWTSTAAASAAELAAPASAADGSNEQAALQHRQTARPMLEAVFRIADRRGAGHLTFADFLAFDDMMHRSDAEYELAFRMFDTQGKGTITFDNFKRAVNVALQQQPNGSSGFDFASPWVQLYFLDGKRQISYKEFTQLLKGFHEERLRQAFVAASKGTGYISGLQFAAIETAVYGHRMSPALIDRLVTLGDVNKSNSISFAHFSAFNSLIHNLDSVYRVMLHSISLTKSNVLTKEDFMHAAHAITRFDQITPLEVDILFHLCESQGDGRITPEDFQRLLPVARAPSIDAAIRTRSLAVSKATTPSSQSNSVSAPASKGALFDYIESFALGSIAGAIGATVVFPIDLVKTRMQNQRGVIVGEMLYRNSWDCFTKVLKNEGVSGLYRGLVPQLVGVAPEKAIKLAMNDLCRKTFKDENGNLSLPYEILSGGVAGASQVVFTNPLEIVKIRLHQPARNFPLDAAAAQRPTAGSIVRQLGFMGLYKGATACLLRDVPFSMIYFPAYAHAKAWLAKPDGSNDPHTLLLAGALAGIPAASLVTPADVIKTRLQVAARRGELTYTGIVDCARKIMATEGGKAFWKGAAARVFRSSPQFGVTLFSYEMLIKVLHPELRQTAIQDEAVSTPLDFQTQHSQRVWATFQGVHNKFGLWLPSFAV</sequence>
<dbReference type="PANTHER" id="PTHR45678">
    <property type="entry name" value="MITOCHONDRIAL 2-OXODICARBOXYLATE CARRIER 1-RELATED"/>
    <property type="match status" value="1"/>
</dbReference>
<dbReference type="InterPro" id="IPR002067">
    <property type="entry name" value="MCP"/>
</dbReference>
<dbReference type="OrthoDB" id="2161at2759"/>
<keyword evidence="15" id="KW-1185">Reference proteome</keyword>
<gene>
    <name evidence="14" type="ORF">CAOG_000137</name>
</gene>
<dbReference type="Gene3D" id="1.10.238.10">
    <property type="entry name" value="EF-hand"/>
    <property type="match status" value="2"/>
</dbReference>
<evidence type="ECO:0000256" key="10">
    <source>
        <dbReference type="ARBA" id="ARBA00023136"/>
    </source>
</evidence>
<dbReference type="Proteomes" id="UP000008743">
    <property type="component" value="Unassembled WGS sequence"/>
</dbReference>
<keyword evidence="7" id="KW-0106">Calcium</keyword>
<evidence type="ECO:0000256" key="2">
    <source>
        <dbReference type="ARBA" id="ARBA00006375"/>
    </source>
</evidence>
<keyword evidence="3" id="KW-0813">Transport</keyword>
<keyword evidence="4 12" id="KW-0812">Transmembrane</keyword>
<dbReference type="Gene3D" id="1.50.40.10">
    <property type="entry name" value="Mitochondrial carrier domain"/>
    <property type="match status" value="1"/>
</dbReference>
<proteinExistence type="inferred from homology"/>
<evidence type="ECO:0000259" key="13">
    <source>
        <dbReference type="PROSITE" id="PS50222"/>
    </source>
</evidence>
<evidence type="ECO:0000256" key="6">
    <source>
        <dbReference type="ARBA" id="ARBA00022792"/>
    </source>
</evidence>
<comment type="similarity">
    <text evidence="2">Belongs to the mitochondrial carrier (TC 2.A.29) family.</text>
</comment>
<dbReference type="Pfam" id="PF13833">
    <property type="entry name" value="EF-hand_8"/>
    <property type="match status" value="1"/>
</dbReference>
<evidence type="ECO:0000256" key="5">
    <source>
        <dbReference type="ARBA" id="ARBA00022737"/>
    </source>
</evidence>
<keyword evidence="10 12" id="KW-0472">Membrane</keyword>
<evidence type="ECO:0000256" key="9">
    <source>
        <dbReference type="ARBA" id="ARBA00023128"/>
    </source>
</evidence>
<dbReference type="SUPFAM" id="SSF103506">
    <property type="entry name" value="Mitochondrial carrier"/>
    <property type="match status" value="1"/>
</dbReference>
<dbReference type="eggNOG" id="KOG0751">
    <property type="taxonomic scope" value="Eukaryota"/>
</dbReference>
<dbReference type="InParanoid" id="A0A0D2VFH3"/>
<dbReference type="PROSITE" id="PS50222">
    <property type="entry name" value="EF_HAND_2"/>
    <property type="match status" value="1"/>
</dbReference>
<dbReference type="InterPro" id="IPR023395">
    <property type="entry name" value="MCP_dom_sf"/>
</dbReference>
<dbReference type="GO" id="GO:0005509">
    <property type="term" value="F:calcium ion binding"/>
    <property type="evidence" value="ECO:0007669"/>
    <property type="project" value="InterPro"/>
</dbReference>
<dbReference type="GO" id="GO:0043490">
    <property type="term" value="P:malate-aspartate shuttle"/>
    <property type="evidence" value="ECO:0007669"/>
    <property type="project" value="TreeGrafter"/>
</dbReference>
<dbReference type="PRINTS" id="PR00926">
    <property type="entry name" value="MITOCARRIER"/>
</dbReference>
<feature type="repeat" description="Solcar" evidence="12">
    <location>
        <begin position="373"/>
        <end position="463"/>
    </location>
</feature>
<dbReference type="AlphaFoldDB" id="A0A0D2VFH3"/>
<keyword evidence="6" id="KW-0999">Mitochondrion inner membrane</keyword>
<dbReference type="PROSITE" id="PS50920">
    <property type="entry name" value="SOLCAR"/>
    <property type="match status" value="3"/>
</dbReference>
<organism evidence="14 15">
    <name type="scientific">Capsaspora owczarzaki (strain ATCC 30864)</name>
    <dbReference type="NCBI Taxonomy" id="595528"/>
    <lineage>
        <taxon>Eukaryota</taxon>
        <taxon>Filasterea</taxon>
        <taxon>Capsaspora</taxon>
    </lineage>
</organism>
<keyword evidence="9" id="KW-0496">Mitochondrion</keyword>
<evidence type="ECO:0000256" key="7">
    <source>
        <dbReference type="ARBA" id="ARBA00022837"/>
    </source>
</evidence>
<dbReference type="GO" id="GO:0005743">
    <property type="term" value="C:mitochondrial inner membrane"/>
    <property type="evidence" value="ECO:0007669"/>
    <property type="project" value="UniProtKB-SubCell"/>
</dbReference>
<dbReference type="SUPFAM" id="SSF47473">
    <property type="entry name" value="EF-hand"/>
    <property type="match status" value="2"/>
</dbReference>
<dbReference type="InterPro" id="IPR018108">
    <property type="entry name" value="MCP_transmembrane"/>
</dbReference>
<evidence type="ECO:0000256" key="1">
    <source>
        <dbReference type="ARBA" id="ARBA00004448"/>
    </source>
</evidence>
<dbReference type="FunFam" id="1.50.40.10:FF:000004">
    <property type="entry name" value="Calcium-binding mitochondrial carrier protein Aralar1"/>
    <property type="match status" value="1"/>
</dbReference>
<dbReference type="PhylomeDB" id="A0A0D2VFH3"/>
<dbReference type="PANTHER" id="PTHR45678:SF9">
    <property type="entry name" value="CALCIUM-BINDING MITOCHONDRIAL CARRIER PROTEIN ARALAR1"/>
    <property type="match status" value="1"/>
</dbReference>
<name>A0A0D2VFH3_CAPO3</name>
<dbReference type="InterPro" id="IPR051028">
    <property type="entry name" value="Mito_Solute_Carrier"/>
</dbReference>
<evidence type="ECO:0000256" key="8">
    <source>
        <dbReference type="ARBA" id="ARBA00022989"/>
    </source>
</evidence>
<evidence type="ECO:0000313" key="15">
    <source>
        <dbReference type="Proteomes" id="UP000008743"/>
    </source>
</evidence>
<dbReference type="Pfam" id="PF13499">
    <property type="entry name" value="EF-hand_7"/>
    <property type="match status" value="1"/>
</dbReference>
<dbReference type="EMBL" id="KE346360">
    <property type="protein sequence ID" value="KJE88487.1"/>
    <property type="molecule type" value="Genomic_DNA"/>
</dbReference>
<comment type="subcellular location">
    <subcellularLocation>
        <location evidence="1">Mitochondrion inner membrane</location>
        <topology evidence="1">Multi-pass membrane protein</topology>
    </subcellularLocation>
</comment>
<feature type="domain" description="EF-hand" evidence="13">
    <location>
        <begin position="121"/>
        <end position="156"/>
    </location>
</feature>
<comment type="subunit">
    <text evidence="11">Homodimer (via N-terminus).</text>
</comment>
<dbReference type="InterPro" id="IPR002048">
    <property type="entry name" value="EF_hand_dom"/>
</dbReference>
<dbReference type="GO" id="GO:0015183">
    <property type="term" value="F:L-aspartate transmembrane transporter activity"/>
    <property type="evidence" value="ECO:0007669"/>
    <property type="project" value="TreeGrafter"/>
</dbReference>
<feature type="repeat" description="Solcar" evidence="12">
    <location>
        <begin position="568"/>
        <end position="656"/>
    </location>
</feature>
<evidence type="ECO:0000256" key="3">
    <source>
        <dbReference type="ARBA" id="ARBA00022448"/>
    </source>
</evidence>
<dbReference type="InterPro" id="IPR011992">
    <property type="entry name" value="EF-hand-dom_pair"/>
</dbReference>
<protein>
    <submittedName>
        <fullName evidence="14">Calcium-binding carrier protein</fullName>
    </submittedName>
</protein>
<keyword evidence="5" id="KW-0677">Repeat</keyword>